<dbReference type="InterPro" id="IPR005162">
    <property type="entry name" value="Retrotrans_gag_dom"/>
</dbReference>
<dbReference type="Proteomes" id="UP001231189">
    <property type="component" value="Unassembled WGS sequence"/>
</dbReference>
<feature type="domain" description="Retrotransposon gag" evidence="3">
    <location>
        <begin position="456"/>
        <end position="544"/>
    </location>
</feature>
<feature type="compositionally biased region" description="Low complexity" evidence="2">
    <location>
        <begin position="306"/>
        <end position="337"/>
    </location>
</feature>
<dbReference type="AlphaFoldDB" id="A0AAD8W0K9"/>
<evidence type="ECO:0000313" key="4">
    <source>
        <dbReference type="EMBL" id="KAK1629254.1"/>
    </source>
</evidence>
<feature type="region of interest" description="Disordered" evidence="2">
    <location>
        <begin position="575"/>
        <end position="714"/>
    </location>
</feature>
<evidence type="ECO:0000256" key="1">
    <source>
        <dbReference type="SAM" id="Coils"/>
    </source>
</evidence>
<dbReference type="InterPro" id="IPR021109">
    <property type="entry name" value="Peptidase_aspartic_dom_sf"/>
</dbReference>
<keyword evidence="1" id="KW-0175">Coiled coil</keyword>
<dbReference type="Gene3D" id="2.40.70.10">
    <property type="entry name" value="Acid Proteases"/>
    <property type="match status" value="1"/>
</dbReference>
<evidence type="ECO:0000259" key="3">
    <source>
        <dbReference type="Pfam" id="PF03732"/>
    </source>
</evidence>
<reference evidence="4" key="1">
    <citation type="submission" date="2023-07" db="EMBL/GenBank/DDBJ databases">
        <title>A chromosome-level genome assembly of Lolium multiflorum.</title>
        <authorList>
            <person name="Chen Y."/>
            <person name="Copetti D."/>
            <person name="Kolliker R."/>
            <person name="Studer B."/>
        </authorList>
    </citation>
    <scope>NUCLEOTIDE SEQUENCE</scope>
    <source>
        <strain evidence="4">02402/16</strain>
        <tissue evidence="4">Leaf</tissue>
    </source>
</reference>
<dbReference type="Pfam" id="PF03732">
    <property type="entry name" value="Retrotrans_gag"/>
    <property type="match status" value="1"/>
</dbReference>
<evidence type="ECO:0000313" key="5">
    <source>
        <dbReference type="Proteomes" id="UP001231189"/>
    </source>
</evidence>
<feature type="region of interest" description="Disordered" evidence="2">
    <location>
        <begin position="293"/>
        <end position="379"/>
    </location>
</feature>
<feature type="compositionally biased region" description="Basic and acidic residues" evidence="2">
    <location>
        <begin position="120"/>
        <end position="137"/>
    </location>
</feature>
<dbReference type="CDD" id="cd00303">
    <property type="entry name" value="retropepsin_like"/>
    <property type="match status" value="1"/>
</dbReference>
<keyword evidence="5" id="KW-1185">Reference proteome</keyword>
<gene>
    <name evidence="4" type="ORF">QYE76_003569</name>
</gene>
<sequence>MTIPRHLAPTVGPSASAAGVFIRTGLTTTTGERVASGLIWRFGSLDCVSDNAGCFADRPFPAGGNVISFGGFDVYVATVAPPRYPREIVRCASPPPGAGASLTTAGPCIMQEVMATGDDAGDKSTRVRGPELERTNRDAGASGSGPKAPAPPSRLDEVRAKLSSPLTAGADPSSIEKDLEAHRQLLLKQAEELSAAKRQMEITQREYNRAHGFTPAGDNPSRAGQIRRRGGGLGAEIARDGAESPAPSMERPVYNTPDKNMRAAEAAAEELNRLQGEELRRQTKRVTELINAATRPADPSPPPPHQAGTGTPGTPTQVPAAQAGRPVATAAAAGHHQAGVKKEREAAPRRQHRAAPEASGQRQPAHSRLGPRIEPADARDRLDRLVESRIAEEEGPAGPKCFGPRILNEPMIDGFQLPRDTPKYDGTAKPEDWLQDYSTAVGIAKGNKRWAVRYSPLMLLGSARTWLNNLPAGSINGWLDFEDAFISNFTGTYRRPGRPQQLEMCKQGPDETDRAYLTRWCEMRNSCEGVHEIQAVGFFMAGCRPNTMLWHKLRRSEPKTMAALMAIADKYALAEGTSSTPAEISPAPSRRDNNKPAEHKPAEGGHHGSRRDNYRGKRHSDQPDRRYGSAHVAAVSDHAAAGGSRRQKQTDRPWKPKYTEQMLDSPCKYHSGKNPSNHTTRDCHFMKRLTSGEPLPPPPPPPPAGGPGGQAGAEANNLEHHEANQVHHGGRYLAEDATYIIFTTEPEDKTSQQRRSLEVNAVMPPVPQYLNWSEQAITFDRRDTPAVLPKPGSYAMVLDPTIGTTRRSVRFSRVLIDGGSSINILYRDTARKLGIQEAELRPTPTVFHGIVPGHSCQPIGRITLAVMFGKPDHFRTENVEFEVVDLVSPYHALLGRPALTKFMAVPHYGYLKMKLSGPKGVITVAGDYRRSMECATQSSKMAQTLVIAAEKQLISDAVAMAKAAQSGMPAVGNPAGTTHFQPANDTKKILLDPAQPDKFVTIGAGLSSK</sequence>
<feature type="coiled-coil region" evidence="1">
    <location>
        <begin position="176"/>
        <end position="210"/>
    </location>
</feature>
<comment type="caution">
    <text evidence="4">The sequence shown here is derived from an EMBL/GenBank/DDBJ whole genome shotgun (WGS) entry which is preliminary data.</text>
</comment>
<feature type="compositionally biased region" description="Pro residues" evidence="2">
    <location>
        <begin position="694"/>
        <end position="705"/>
    </location>
</feature>
<dbReference type="PANTHER" id="PTHR33223:SF8">
    <property type="entry name" value="OS04G0172440 PROTEIN"/>
    <property type="match status" value="1"/>
</dbReference>
<name>A0AAD8W0K9_LOLMU</name>
<evidence type="ECO:0000256" key="2">
    <source>
        <dbReference type="SAM" id="MobiDB-lite"/>
    </source>
</evidence>
<protein>
    <recommendedName>
        <fullName evidence="3">Retrotransposon gag domain-containing protein</fullName>
    </recommendedName>
</protein>
<organism evidence="4 5">
    <name type="scientific">Lolium multiflorum</name>
    <name type="common">Italian ryegrass</name>
    <name type="synonym">Lolium perenne subsp. multiflorum</name>
    <dbReference type="NCBI Taxonomy" id="4521"/>
    <lineage>
        <taxon>Eukaryota</taxon>
        <taxon>Viridiplantae</taxon>
        <taxon>Streptophyta</taxon>
        <taxon>Embryophyta</taxon>
        <taxon>Tracheophyta</taxon>
        <taxon>Spermatophyta</taxon>
        <taxon>Magnoliopsida</taxon>
        <taxon>Liliopsida</taxon>
        <taxon>Poales</taxon>
        <taxon>Poaceae</taxon>
        <taxon>BOP clade</taxon>
        <taxon>Pooideae</taxon>
        <taxon>Poodae</taxon>
        <taxon>Poeae</taxon>
        <taxon>Poeae Chloroplast Group 2 (Poeae type)</taxon>
        <taxon>Loliodinae</taxon>
        <taxon>Loliinae</taxon>
        <taxon>Lolium</taxon>
    </lineage>
</organism>
<feature type="compositionally biased region" description="Basic and acidic residues" evidence="2">
    <location>
        <begin position="589"/>
        <end position="627"/>
    </location>
</feature>
<feature type="compositionally biased region" description="Basic and acidic residues" evidence="2">
    <location>
        <begin position="648"/>
        <end position="658"/>
    </location>
</feature>
<proteinExistence type="predicted"/>
<dbReference type="EMBL" id="JAUUTY010000005">
    <property type="protein sequence ID" value="KAK1629254.1"/>
    <property type="molecule type" value="Genomic_DNA"/>
</dbReference>
<feature type="region of interest" description="Disordered" evidence="2">
    <location>
        <begin position="114"/>
        <end position="154"/>
    </location>
</feature>
<accession>A0AAD8W0K9</accession>
<dbReference type="PANTHER" id="PTHR33223">
    <property type="entry name" value="CCHC-TYPE DOMAIN-CONTAINING PROTEIN"/>
    <property type="match status" value="1"/>
</dbReference>
<feature type="compositionally biased region" description="Low complexity" evidence="2">
    <location>
        <begin position="629"/>
        <end position="644"/>
    </location>
</feature>